<keyword evidence="11" id="KW-0411">Iron-sulfur</keyword>
<dbReference type="GO" id="GO:0046872">
    <property type="term" value="F:metal ion binding"/>
    <property type="evidence" value="ECO:0007669"/>
    <property type="project" value="UniProtKB-KW"/>
</dbReference>
<comment type="similarity">
    <text evidence="3">Belongs to the Nth/MutY family.</text>
</comment>
<evidence type="ECO:0000256" key="5">
    <source>
        <dbReference type="ARBA" id="ARBA00022023"/>
    </source>
</evidence>
<dbReference type="AlphaFoldDB" id="A0A917SYV6"/>
<dbReference type="Pfam" id="PF00633">
    <property type="entry name" value="HHH"/>
    <property type="match status" value="1"/>
</dbReference>
<gene>
    <name evidence="15" type="ORF">GCM10011594_25540</name>
</gene>
<dbReference type="GO" id="GO:0035485">
    <property type="term" value="F:adenine/guanine mispair binding"/>
    <property type="evidence" value="ECO:0007669"/>
    <property type="project" value="TreeGrafter"/>
</dbReference>
<evidence type="ECO:0000256" key="11">
    <source>
        <dbReference type="ARBA" id="ARBA00023014"/>
    </source>
</evidence>
<evidence type="ECO:0000256" key="7">
    <source>
        <dbReference type="ARBA" id="ARBA00022723"/>
    </source>
</evidence>
<dbReference type="GO" id="GO:0032357">
    <property type="term" value="F:oxidized purine DNA binding"/>
    <property type="evidence" value="ECO:0007669"/>
    <property type="project" value="TreeGrafter"/>
</dbReference>
<dbReference type="Gene3D" id="1.10.340.30">
    <property type="entry name" value="Hypothetical protein, domain 2"/>
    <property type="match status" value="1"/>
</dbReference>
<dbReference type="RefSeq" id="WP_229674356.1">
    <property type="nucleotide sequence ID" value="NZ_BMNA01000004.1"/>
</dbReference>
<feature type="domain" description="HhH-GPD" evidence="14">
    <location>
        <begin position="46"/>
        <end position="198"/>
    </location>
</feature>
<dbReference type="Pfam" id="PF00730">
    <property type="entry name" value="HhH-GPD"/>
    <property type="match status" value="1"/>
</dbReference>
<evidence type="ECO:0000313" key="15">
    <source>
        <dbReference type="EMBL" id="GGM04202.1"/>
    </source>
</evidence>
<dbReference type="PANTHER" id="PTHR42944">
    <property type="entry name" value="ADENINE DNA GLYCOSYLASE"/>
    <property type="match status" value="1"/>
</dbReference>
<keyword evidence="7" id="KW-0479">Metal-binding</keyword>
<dbReference type="InterPro" id="IPR003265">
    <property type="entry name" value="HhH-GPD_domain"/>
</dbReference>
<proteinExistence type="inferred from homology"/>
<dbReference type="SMART" id="SM00478">
    <property type="entry name" value="ENDO3c"/>
    <property type="match status" value="1"/>
</dbReference>
<dbReference type="EC" id="3.2.2.31" evidence="4"/>
<dbReference type="GO" id="GO:0006284">
    <property type="term" value="P:base-excision repair"/>
    <property type="evidence" value="ECO:0007669"/>
    <property type="project" value="InterPro"/>
</dbReference>
<evidence type="ECO:0000256" key="8">
    <source>
        <dbReference type="ARBA" id="ARBA00022763"/>
    </source>
</evidence>
<accession>A0A917SYV6</accession>
<dbReference type="Gene3D" id="1.10.1670.10">
    <property type="entry name" value="Helix-hairpin-Helix base-excision DNA repair enzymes (C-terminal)"/>
    <property type="match status" value="1"/>
</dbReference>
<evidence type="ECO:0000256" key="10">
    <source>
        <dbReference type="ARBA" id="ARBA00023004"/>
    </source>
</evidence>
<evidence type="ECO:0000256" key="6">
    <source>
        <dbReference type="ARBA" id="ARBA00022485"/>
    </source>
</evidence>
<sequence length="297" mass="32068">MPAAAGAPTPVLDPELLLDFFARHGRDLPWRHPSAGPWAVLVSEFMLQQTPVRRVLPVHQEWLARWPTPADLAAEPAGEAVRAWGRLGYPRRALRLHAAATAIARDHGGRVPSTVPELLALPGVGEYTARAVAAFAFGAREPVVDTNVRRVLDRAVRGVDSIREPAVAADRRDLAALLPVEPARAARFSAAVMELGALVCTAAAPACDRCPLVARCRWYRAGRPAGTARRPVQTWHGSDRQLRGRMVAALRAERAGVAAAELLLLGDDRDQARRCLAALIADGLAEQDPDGRVDLPR</sequence>
<evidence type="ECO:0000259" key="14">
    <source>
        <dbReference type="SMART" id="SM00478"/>
    </source>
</evidence>
<evidence type="ECO:0000256" key="2">
    <source>
        <dbReference type="ARBA" id="ARBA00001966"/>
    </source>
</evidence>
<dbReference type="Proteomes" id="UP000655208">
    <property type="component" value="Unassembled WGS sequence"/>
</dbReference>
<keyword evidence="9" id="KW-0378">Hydrolase</keyword>
<dbReference type="GO" id="GO:0034039">
    <property type="term" value="F:8-oxo-7,8-dihydroguanine DNA N-glycosylase activity"/>
    <property type="evidence" value="ECO:0007669"/>
    <property type="project" value="TreeGrafter"/>
</dbReference>
<comment type="cofactor">
    <cofactor evidence="2">
        <name>[4Fe-4S] cluster</name>
        <dbReference type="ChEBI" id="CHEBI:49883"/>
    </cofactor>
</comment>
<dbReference type="EMBL" id="BMNA01000004">
    <property type="protein sequence ID" value="GGM04202.1"/>
    <property type="molecule type" value="Genomic_DNA"/>
</dbReference>
<dbReference type="PROSITE" id="PS01155">
    <property type="entry name" value="ENDONUCLEASE_III_2"/>
    <property type="match status" value="1"/>
</dbReference>
<dbReference type="PANTHER" id="PTHR42944:SF1">
    <property type="entry name" value="ADENINE DNA GLYCOSYLASE"/>
    <property type="match status" value="1"/>
</dbReference>
<dbReference type="InterPro" id="IPR000445">
    <property type="entry name" value="HhH_motif"/>
</dbReference>
<dbReference type="GO" id="GO:0006298">
    <property type="term" value="P:mismatch repair"/>
    <property type="evidence" value="ECO:0007669"/>
    <property type="project" value="TreeGrafter"/>
</dbReference>
<evidence type="ECO:0000313" key="16">
    <source>
        <dbReference type="Proteomes" id="UP000655208"/>
    </source>
</evidence>
<keyword evidence="10" id="KW-0408">Iron</keyword>
<evidence type="ECO:0000256" key="12">
    <source>
        <dbReference type="ARBA" id="ARBA00023204"/>
    </source>
</evidence>
<dbReference type="GO" id="GO:0000701">
    <property type="term" value="F:purine-specific mismatch base pair DNA N-glycosylase activity"/>
    <property type="evidence" value="ECO:0007669"/>
    <property type="project" value="UniProtKB-EC"/>
</dbReference>
<comment type="caution">
    <text evidence="15">The sequence shown here is derived from an EMBL/GenBank/DDBJ whole genome shotgun (WGS) entry which is preliminary data.</text>
</comment>
<dbReference type="InterPro" id="IPR011257">
    <property type="entry name" value="DNA_glycosylase"/>
</dbReference>
<keyword evidence="13" id="KW-0326">Glycosidase</keyword>
<reference evidence="15" key="1">
    <citation type="journal article" date="2014" name="Int. J. Syst. Evol. Microbiol.">
        <title>Complete genome sequence of Corynebacterium casei LMG S-19264T (=DSM 44701T), isolated from a smear-ripened cheese.</title>
        <authorList>
            <consortium name="US DOE Joint Genome Institute (JGI-PGF)"/>
            <person name="Walter F."/>
            <person name="Albersmeier A."/>
            <person name="Kalinowski J."/>
            <person name="Ruckert C."/>
        </authorList>
    </citation>
    <scope>NUCLEOTIDE SEQUENCE</scope>
    <source>
        <strain evidence="15">CGMCC 4.7308</strain>
    </source>
</reference>
<comment type="catalytic activity">
    <reaction evidence="1">
        <text>Hydrolyzes free adenine bases from 7,8-dihydro-8-oxoguanine:adenine mismatched double-stranded DNA, leaving an apurinic site.</text>
        <dbReference type="EC" id="3.2.2.31"/>
    </reaction>
</comment>
<keyword evidence="6" id="KW-0004">4Fe-4S</keyword>
<keyword evidence="8" id="KW-0227">DNA damage</keyword>
<evidence type="ECO:0000256" key="9">
    <source>
        <dbReference type="ARBA" id="ARBA00022801"/>
    </source>
</evidence>
<evidence type="ECO:0000256" key="13">
    <source>
        <dbReference type="ARBA" id="ARBA00023295"/>
    </source>
</evidence>
<dbReference type="InterPro" id="IPR023170">
    <property type="entry name" value="HhH_base_excis_C"/>
</dbReference>
<dbReference type="FunFam" id="1.10.340.30:FF:000003">
    <property type="entry name" value="A/G-specific adenine glycosylase"/>
    <property type="match status" value="1"/>
</dbReference>
<evidence type="ECO:0000256" key="3">
    <source>
        <dbReference type="ARBA" id="ARBA00008343"/>
    </source>
</evidence>
<evidence type="ECO:0000256" key="4">
    <source>
        <dbReference type="ARBA" id="ARBA00012045"/>
    </source>
</evidence>
<keyword evidence="12" id="KW-0234">DNA repair</keyword>
<dbReference type="InterPro" id="IPR004036">
    <property type="entry name" value="Endonuclease-III-like_CS2"/>
</dbReference>
<organism evidence="15 16">
    <name type="scientific">Nakamurella endophytica</name>
    <dbReference type="NCBI Taxonomy" id="1748367"/>
    <lineage>
        <taxon>Bacteria</taxon>
        <taxon>Bacillati</taxon>
        <taxon>Actinomycetota</taxon>
        <taxon>Actinomycetes</taxon>
        <taxon>Nakamurellales</taxon>
        <taxon>Nakamurellaceae</taxon>
        <taxon>Nakamurella</taxon>
    </lineage>
</organism>
<dbReference type="CDD" id="cd00056">
    <property type="entry name" value="ENDO3c"/>
    <property type="match status" value="1"/>
</dbReference>
<dbReference type="InterPro" id="IPR044298">
    <property type="entry name" value="MIG/MutY"/>
</dbReference>
<reference evidence="15" key="2">
    <citation type="submission" date="2020-09" db="EMBL/GenBank/DDBJ databases">
        <authorList>
            <person name="Sun Q."/>
            <person name="Zhou Y."/>
        </authorList>
    </citation>
    <scope>NUCLEOTIDE SEQUENCE</scope>
    <source>
        <strain evidence="15">CGMCC 4.7308</strain>
    </source>
</reference>
<evidence type="ECO:0000256" key="1">
    <source>
        <dbReference type="ARBA" id="ARBA00000843"/>
    </source>
</evidence>
<keyword evidence="16" id="KW-1185">Reference proteome</keyword>
<dbReference type="SUPFAM" id="SSF48150">
    <property type="entry name" value="DNA-glycosylase"/>
    <property type="match status" value="1"/>
</dbReference>
<name>A0A917SYV6_9ACTN</name>
<dbReference type="GO" id="GO:0051539">
    <property type="term" value="F:4 iron, 4 sulfur cluster binding"/>
    <property type="evidence" value="ECO:0007669"/>
    <property type="project" value="UniProtKB-KW"/>
</dbReference>
<protein>
    <recommendedName>
        <fullName evidence="5">Adenine DNA glycosylase</fullName>
        <ecNumber evidence="4">3.2.2.31</ecNumber>
    </recommendedName>
</protein>